<evidence type="ECO:0000256" key="8">
    <source>
        <dbReference type="ARBA" id="ARBA00022842"/>
    </source>
</evidence>
<evidence type="ECO:0000256" key="9">
    <source>
        <dbReference type="ARBA" id="ARBA00040965"/>
    </source>
</evidence>
<keyword evidence="6" id="KW-0808">Transferase</keyword>
<sequence length="331" mass="39279">MVIIYQVLIQRTPSKMEEYDYSDVKPLPIETDLQDELCRIMYTEDYKRLMGLARALISLNELSPRALQLTAEIIDVAPAFYTIWNYRFNIVRHMMSESEDTVLYLNKELDWLDEVTLNNPKNYQIWSYRQSLLKLHPSPSFKRELPILKLMIDDDSKNYHVWSYRKWCCLFFSDFQHELAYASDLIETDIYNNSAWTHRMFYWVNAKDVISKVELADELQFIMDKIQLVPQNISPWTYLRGFQELFHDRLQWDSKVVDFATTFIGDVLSLPIGSPEDLPEIESSYALEFLAYHWGADPCTRDNAVKAYSLLAIKYDPIRKNLWHHKINNLN</sequence>
<dbReference type="PANTHER" id="PTHR11129:SF1">
    <property type="entry name" value="PROTEIN FARNESYLTRANSFERASE_GERANYLGERANYLTRANSFERASE TYPE-1 SUBUNIT ALPHA"/>
    <property type="match status" value="1"/>
</dbReference>
<dbReference type="GO" id="GO:0004662">
    <property type="term" value="F:CAAX-protein geranylgeranyltransferase activity"/>
    <property type="evidence" value="ECO:0007669"/>
    <property type="project" value="UniProtKB-EC"/>
</dbReference>
<evidence type="ECO:0000256" key="6">
    <source>
        <dbReference type="ARBA" id="ARBA00022679"/>
    </source>
</evidence>
<dbReference type="PANTHER" id="PTHR11129">
    <property type="entry name" value="PROTEIN FARNESYLTRANSFERASE ALPHA SUBUNIT/RAB GERANYLGERANYL TRANSFERASE ALPHA SUBUNIT"/>
    <property type="match status" value="1"/>
</dbReference>
<keyword evidence="8" id="KW-0460">Magnesium</keyword>
<dbReference type="Gene3D" id="1.25.40.120">
    <property type="entry name" value="Protein prenylyltransferase"/>
    <property type="match status" value="1"/>
</dbReference>
<organism evidence="14 15">
    <name type="scientific">Saccharomyces cerevisiae (strain AWRI1631)</name>
    <name type="common">Baker's yeast</name>
    <dbReference type="NCBI Taxonomy" id="545124"/>
    <lineage>
        <taxon>Eukaryota</taxon>
        <taxon>Fungi</taxon>
        <taxon>Dikarya</taxon>
        <taxon>Ascomycota</taxon>
        <taxon>Saccharomycotina</taxon>
        <taxon>Saccharomycetes</taxon>
        <taxon>Saccharomycetales</taxon>
        <taxon>Saccharomycetaceae</taxon>
        <taxon>Saccharomyces</taxon>
    </lineage>
</organism>
<dbReference type="SUPFAM" id="SSF48439">
    <property type="entry name" value="Protein prenylyltransferase"/>
    <property type="match status" value="1"/>
</dbReference>
<gene>
    <name evidence="14" type="ORF">AWRI1631_112070</name>
</gene>
<evidence type="ECO:0000256" key="7">
    <source>
        <dbReference type="ARBA" id="ARBA00022737"/>
    </source>
</evidence>
<dbReference type="OrthoDB" id="272289at2759"/>
<reference evidence="14 15" key="1">
    <citation type="journal article" date="2008" name="FEMS Yeast Res.">
        <title>Comparative genome analysis of a Saccharomyces cerevisiae wine strain.</title>
        <authorList>
            <person name="Borneman A.R."/>
            <person name="Forgan A.H."/>
            <person name="Pretorius I.S."/>
            <person name="Chambers P.J."/>
        </authorList>
    </citation>
    <scope>NUCLEOTIDE SEQUENCE [LARGE SCALE GENOMIC DNA]</scope>
    <source>
        <strain evidence="14 15">AWRI1631</strain>
    </source>
</reference>
<evidence type="ECO:0000313" key="14">
    <source>
        <dbReference type="EMBL" id="EDZ70916.1"/>
    </source>
</evidence>
<dbReference type="Proteomes" id="UP000008988">
    <property type="component" value="Unassembled WGS sequence"/>
</dbReference>
<dbReference type="GO" id="GO:0005953">
    <property type="term" value="C:CAAX-protein geranylgeranyltransferase complex"/>
    <property type="evidence" value="ECO:0007669"/>
    <property type="project" value="TreeGrafter"/>
</dbReference>
<dbReference type="Pfam" id="PF01239">
    <property type="entry name" value="PPTA"/>
    <property type="match status" value="5"/>
</dbReference>
<evidence type="ECO:0000256" key="2">
    <source>
        <dbReference type="ARBA" id="ARBA00006734"/>
    </source>
</evidence>
<evidence type="ECO:0000313" key="15">
    <source>
        <dbReference type="Proteomes" id="UP000008988"/>
    </source>
</evidence>
<dbReference type="EC" id="2.5.1.59" evidence="3"/>
<keyword evidence="7" id="KW-0677">Repeat</keyword>
<name>B5VMD6_YEAS6</name>
<dbReference type="EMBL" id="ABSV01001483">
    <property type="protein sequence ID" value="EDZ70916.1"/>
    <property type="molecule type" value="Genomic_DNA"/>
</dbReference>
<dbReference type="EC" id="2.5.1.58" evidence="4"/>
<dbReference type="PROSITE" id="PS51147">
    <property type="entry name" value="PFTA"/>
    <property type="match status" value="5"/>
</dbReference>
<evidence type="ECO:0000256" key="13">
    <source>
        <dbReference type="ARBA" id="ARBA00043219"/>
    </source>
</evidence>
<dbReference type="GO" id="GO:0005965">
    <property type="term" value="C:protein farnesyltransferase complex"/>
    <property type="evidence" value="ECO:0007669"/>
    <property type="project" value="TreeGrafter"/>
</dbReference>
<evidence type="ECO:0000256" key="1">
    <source>
        <dbReference type="ARBA" id="ARBA00001946"/>
    </source>
</evidence>
<dbReference type="FunFam" id="1.25.40.120:FF:000009">
    <property type="entry name" value="CAAX geranylgeranyltransferase alpha subunit"/>
    <property type="match status" value="1"/>
</dbReference>
<evidence type="ECO:0000256" key="11">
    <source>
        <dbReference type="ARBA" id="ARBA00042436"/>
    </source>
</evidence>
<comment type="cofactor">
    <cofactor evidence="1">
        <name>Mg(2+)</name>
        <dbReference type="ChEBI" id="CHEBI:18420"/>
    </cofactor>
</comment>
<dbReference type="InterPro" id="IPR002088">
    <property type="entry name" value="Prenyl_trans_a"/>
</dbReference>
<proteinExistence type="inferred from homology"/>
<accession>B5VMD6</accession>
<comment type="similarity">
    <text evidence="2">Belongs to the protein prenyltransferase subunit alpha family.</text>
</comment>
<comment type="caution">
    <text evidence="14">The sequence shown here is derived from an EMBL/GenBank/DDBJ whole genome shotgun (WGS) entry which is preliminary data.</text>
</comment>
<evidence type="ECO:0000256" key="3">
    <source>
        <dbReference type="ARBA" id="ARBA00012700"/>
    </source>
</evidence>
<keyword evidence="5" id="KW-0637">Prenyltransferase</keyword>
<evidence type="ECO:0000256" key="5">
    <source>
        <dbReference type="ARBA" id="ARBA00022602"/>
    </source>
</evidence>
<evidence type="ECO:0000256" key="12">
    <source>
        <dbReference type="ARBA" id="ARBA00043086"/>
    </source>
</evidence>
<protein>
    <recommendedName>
        <fullName evidence="9">Protein farnesyltransferase/geranylgeranyltransferase type-1 subunit alpha</fullName>
        <ecNumber evidence="4">2.5.1.58</ecNumber>
        <ecNumber evidence="3">2.5.1.59</ecNumber>
    </recommendedName>
    <alternativeName>
        <fullName evidence="12">CAAX farnesyltransferase subunit alpha</fullName>
    </alternativeName>
    <alternativeName>
        <fullName evidence="11">FTase-alpha</fullName>
    </alternativeName>
    <alternativeName>
        <fullName evidence="10">Ras proteins prenyltransferase subunit alpha</fullName>
    </alternativeName>
    <alternativeName>
        <fullName evidence="13">Type I protein geranyl-geranyltransferase subunit alpha</fullName>
    </alternativeName>
</protein>
<evidence type="ECO:0000256" key="10">
    <source>
        <dbReference type="ARBA" id="ARBA00041392"/>
    </source>
</evidence>
<dbReference type="GO" id="GO:0004660">
    <property type="term" value="F:protein farnesyltransferase activity"/>
    <property type="evidence" value="ECO:0007669"/>
    <property type="project" value="UniProtKB-EC"/>
</dbReference>
<evidence type="ECO:0000256" key="4">
    <source>
        <dbReference type="ARBA" id="ARBA00012702"/>
    </source>
</evidence>
<dbReference type="AlphaFoldDB" id="B5VMD6"/>